<dbReference type="AlphaFoldDB" id="A0A9N9K472"/>
<proteinExistence type="predicted"/>
<feature type="compositionally biased region" description="Basic and acidic residues" evidence="1">
    <location>
        <begin position="92"/>
        <end position="105"/>
    </location>
</feature>
<accession>A0A9N9K472</accession>
<feature type="non-terminal residue" evidence="2">
    <location>
        <position position="1"/>
    </location>
</feature>
<name>A0A9N9K472_9GLOM</name>
<comment type="caution">
    <text evidence="2">The sequence shown here is derived from an EMBL/GenBank/DDBJ whole genome shotgun (WGS) entry which is preliminary data.</text>
</comment>
<evidence type="ECO:0000313" key="3">
    <source>
        <dbReference type="Proteomes" id="UP000789759"/>
    </source>
</evidence>
<gene>
    <name evidence="2" type="ORF">CPELLU_LOCUS18352</name>
</gene>
<protein>
    <submittedName>
        <fullName evidence="2">19756_t:CDS:1</fullName>
    </submittedName>
</protein>
<evidence type="ECO:0000313" key="2">
    <source>
        <dbReference type="EMBL" id="CAG8808040.1"/>
    </source>
</evidence>
<feature type="compositionally biased region" description="Acidic residues" evidence="1">
    <location>
        <begin position="106"/>
        <end position="149"/>
    </location>
</feature>
<feature type="non-terminal residue" evidence="2">
    <location>
        <position position="149"/>
    </location>
</feature>
<keyword evidence="3" id="KW-1185">Reference proteome</keyword>
<reference evidence="2" key="1">
    <citation type="submission" date="2021-06" db="EMBL/GenBank/DDBJ databases">
        <authorList>
            <person name="Kallberg Y."/>
            <person name="Tangrot J."/>
            <person name="Rosling A."/>
        </authorList>
    </citation>
    <scope>NUCLEOTIDE SEQUENCE</scope>
    <source>
        <strain evidence="2">FL966</strain>
    </source>
</reference>
<dbReference type="Proteomes" id="UP000789759">
    <property type="component" value="Unassembled WGS sequence"/>
</dbReference>
<dbReference type="EMBL" id="CAJVQA010036095">
    <property type="protein sequence ID" value="CAG8808040.1"/>
    <property type="molecule type" value="Genomic_DNA"/>
</dbReference>
<evidence type="ECO:0000256" key="1">
    <source>
        <dbReference type="SAM" id="MobiDB-lite"/>
    </source>
</evidence>
<feature type="region of interest" description="Disordered" evidence="1">
    <location>
        <begin position="88"/>
        <end position="149"/>
    </location>
</feature>
<dbReference type="OrthoDB" id="2439012at2759"/>
<sequence>TKLSPVIIFKGKVWPINTPSPLAGMVVWFQDKEWMDEPEMENSNGFTKGGNLRRADLNTVCHWVLNAWNDISDDIIVRAFKKCGISNCLSGSKDHLIYDDCKNDKDDESDKDAAGSDEDEEYDEQPDEGEEPDKGEEPDEGEESDEDEN</sequence>
<organism evidence="2 3">
    <name type="scientific">Cetraspora pellucida</name>
    <dbReference type="NCBI Taxonomy" id="1433469"/>
    <lineage>
        <taxon>Eukaryota</taxon>
        <taxon>Fungi</taxon>
        <taxon>Fungi incertae sedis</taxon>
        <taxon>Mucoromycota</taxon>
        <taxon>Glomeromycotina</taxon>
        <taxon>Glomeromycetes</taxon>
        <taxon>Diversisporales</taxon>
        <taxon>Gigasporaceae</taxon>
        <taxon>Cetraspora</taxon>
    </lineage>
</organism>